<keyword evidence="1" id="KW-0472">Membrane</keyword>
<dbReference type="OrthoDB" id="8914at2157"/>
<feature type="domain" description="DUF2070" evidence="2">
    <location>
        <begin position="8"/>
        <end position="519"/>
    </location>
</feature>
<evidence type="ECO:0000256" key="1">
    <source>
        <dbReference type="SAM" id="Phobius"/>
    </source>
</evidence>
<keyword evidence="1" id="KW-0812">Transmembrane</keyword>
<evidence type="ECO:0000313" key="4">
    <source>
        <dbReference type="Proteomes" id="UP000276741"/>
    </source>
</evidence>
<dbReference type="InterPro" id="IPR019204">
    <property type="entry name" value="DUF2070_membrane"/>
</dbReference>
<dbReference type="EMBL" id="AP018553">
    <property type="protein sequence ID" value="BBD72416.1"/>
    <property type="molecule type" value="Genomic_DNA"/>
</dbReference>
<evidence type="ECO:0000259" key="2">
    <source>
        <dbReference type="Pfam" id="PF09843"/>
    </source>
</evidence>
<sequence length="537" mass="58988">MNSEQVVRKYYGKLIKLPKQRTLFALLSFELVGVFLRSLQVGLPTFLAVLAYVVTSFLVFKRHMKVSLFFSIGTVAIYIIFTFLPVAPSYAFGVLAPLMSFSLIPYHREVVSVSLATVPALVGSLVLARDLPFVVVYLVVVGIVTYLYSKALNGKGVKVIGIPALKVARPFISSFTDGKVGLVEEFLKSVGTNMDLQVVLFRFEGSSTHYWVIPKIHFGLFGSVGSSRFVYQVEEVLPNATVFHGPGSHEIDMVSSSEAEAVAKRIEREVNAGWSKLKFLGLTRETSGNFSAWSMNFNEAKLSFLTRPGLGIDDLPLSLWTTMISRNSFLVDSHNQSLKEEIEEGELGDLEALLIRATGSESRLFLGYGEGLVEGKSRGLCSEKVKAFALSDGTKRLVLVYLYGNNAEDTLNSKLREENADLAEDVLLVTPDDHSCTGVSVESLYYPVSYSPELSRAVRSAILNALNHMEQVQASMKVFTINSVRVIGKVISSLTKALEEVGAFTTKTIWIPIFSPLAIMVLVLLIQGGIELGIHVV</sequence>
<feature type="transmembrane region" description="Helical" evidence="1">
    <location>
        <begin position="43"/>
        <end position="60"/>
    </location>
</feature>
<protein>
    <recommendedName>
        <fullName evidence="2">DUF2070 domain-containing protein</fullName>
    </recommendedName>
</protein>
<keyword evidence="1" id="KW-1133">Transmembrane helix</keyword>
<proteinExistence type="predicted"/>
<name>A0A348B2L4_9CREN</name>
<dbReference type="RefSeq" id="WP_126449734.1">
    <property type="nucleotide sequence ID" value="NZ_AP018553.1"/>
</dbReference>
<feature type="transmembrane region" description="Helical" evidence="1">
    <location>
        <begin position="509"/>
        <end position="530"/>
    </location>
</feature>
<gene>
    <name evidence="3" type="ORF">HS1genome_0805</name>
</gene>
<evidence type="ECO:0000313" key="3">
    <source>
        <dbReference type="EMBL" id="BBD72416.1"/>
    </source>
</evidence>
<dbReference type="KEGG" id="sacd:HS1genome_0805"/>
<organism evidence="3 4">
    <name type="scientific">Sulfodiicoccus acidiphilus</name>
    <dbReference type="NCBI Taxonomy" id="1670455"/>
    <lineage>
        <taxon>Archaea</taxon>
        <taxon>Thermoproteota</taxon>
        <taxon>Thermoprotei</taxon>
        <taxon>Sulfolobales</taxon>
        <taxon>Sulfolobaceae</taxon>
        <taxon>Sulfodiicoccus</taxon>
    </lineage>
</organism>
<feature type="transmembrane region" description="Helical" evidence="1">
    <location>
        <begin position="67"/>
        <end position="92"/>
    </location>
</feature>
<keyword evidence="4" id="KW-1185">Reference proteome</keyword>
<feature type="transmembrane region" description="Helical" evidence="1">
    <location>
        <begin position="131"/>
        <end position="148"/>
    </location>
</feature>
<dbReference type="GeneID" id="38666307"/>
<reference evidence="4" key="1">
    <citation type="submission" date="2018-04" db="EMBL/GenBank/DDBJ databases">
        <title>Complete genome sequence of Sulfodiicoccus acidiphilus strain HS-1.</title>
        <authorList>
            <person name="Sakai H.D."/>
            <person name="Kurosawa N."/>
        </authorList>
    </citation>
    <scope>NUCLEOTIDE SEQUENCE [LARGE SCALE GENOMIC DNA]</scope>
    <source>
        <strain evidence="4">HS-1</strain>
    </source>
</reference>
<accession>A0A348B2L4</accession>
<dbReference type="Pfam" id="PF09843">
    <property type="entry name" value="DUF2070"/>
    <property type="match status" value="1"/>
</dbReference>
<dbReference type="AlphaFoldDB" id="A0A348B2L4"/>
<dbReference type="Proteomes" id="UP000276741">
    <property type="component" value="Chromosome"/>
</dbReference>